<evidence type="ECO:0000259" key="1">
    <source>
        <dbReference type="Pfam" id="PF10276"/>
    </source>
</evidence>
<keyword evidence="3" id="KW-1185">Reference proteome</keyword>
<dbReference type="Pfam" id="PF10276">
    <property type="entry name" value="zf-CHCC"/>
    <property type="match status" value="1"/>
</dbReference>
<accession>A0A4Y1YIU3</accession>
<proteinExistence type="predicted"/>
<evidence type="ECO:0000313" key="3">
    <source>
        <dbReference type="Proteomes" id="UP000316473"/>
    </source>
</evidence>
<dbReference type="AlphaFoldDB" id="A0A4Y1YIU3"/>
<feature type="domain" description="Zinc finger CHCC-type" evidence="1">
    <location>
        <begin position="35"/>
        <end position="57"/>
    </location>
</feature>
<gene>
    <name evidence="2" type="ORF">Nstercoris_00241</name>
</gene>
<protein>
    <recommendedName>
        <fullName evidence="1">Zinc finger CHCC-type domain-containing protein</fullName>
    </recommendedName>
</protein>
<name>A0A4Y1YIU3_9PROT</name>
<sequence length="70" mass="7835">MSTPATVTYPQEVEIHPEDLPLHCPNPTMNTKSWHPRVFLQIEATGKAMCPYCGTRYTLAGAPNPDHHHP</sequence>
<dbReference type="InterPro" id="IPR019401">
    <property type="entry name" value="Znf_CHCC"/>
</dbReference>
<dbReference type="Proteomes" id="UP000316473">
    <property type="component" value="Chromosome"/>
</dbReference>
<organism evidence="2 3">
    <name type="scientific">Nitrosomonas stercoris</name>
    <dbReference type="NCBI Taxonomy" id="1444684"/>
    <lineage>
        <taxon>Bacteria</taxon>
        <taxon>Pseudomonadati</taxon>
        <taxon>Pseudomonadota</taxon>
        <taxon>Betaproteobacteria</taxon>
        <taxon>Nitrosomonadales</taxon>
        <taxon>Nitrosomonadaceae</taxon>
        <taxon>Nitrosomonas</taxon>
    </lineage>
</organism>
<dbReference type="EMBL" id="AP019755">
    <property type="protein sequence ID" value="BBL34012.1"/>
    <property type="molecule type" value="Genomic_DNA"/>
</dbReference>
<reference evidence="2 3" key="1">
    <citation type="submission" date="2019-06" db="EMBL/GenBank/DDBJ databases">
        <title>Nitrosomonas stercoris KYUHI-S whole genome shotgun sequence.</title>
        <authorList>
            <person name="Nakagawa T."/>
            <person name="Tsuchiya Y."/>
            <person name="Takahashi R."/>
        </authorList>
    </citation>
    <scope>NUCLEOTIDE SEQUENCE [LARGE SCALE GENOMIC DNA]</scope>
    <source>
        <strain evidence="2 3">KYUHI-S</strain>
    </source>
</reference>
<dbReference type="Gene3D" id="2.60.260.40">
    <property type="entry name" value="q5lls5 like domains"/>
    <property type="match status" value="1"/>
</dbReference>
<evidence type="ECO:0000313" key="2">
    <source>
        <dbReference type="EMBL" id="BBL34012.1"/>
    </source>
</evidence>
<dbReference type="KEGG" id="nst:Nstercoris_00241"/>